<dbReference type="Bgee" id="FBgn0245809">
    <property type="expression patterns" value="Expressed in male reproductive system and 2 other cell types or tissues"/>
</dbReference>
<dbReference type="GeneID" id="6898353"/>
<evidence type="ECO:0000313" key="9">
    <source>
        <dbReference type="Proteomes" id="UP000001819"/>
    </source>
</evidence>
<keyword evidence="4" id="KW-0238">DNA-binding</keyword>
<reference evidence="9" key="1">
    <citation type="submission" date="2024-06" db="UniProtKB">
        <authorList>
            <consortium name="RefSeq"/>
        </authorList>
    </citation>
    <scope>NUCLEOTIDE SEQUENCE [LARGE SCALE GENOMIC DNA]</scope>
    <source>
        <strain evidence="9">MV2-25</strain>
    </source>
</reference>
<dbReference type="Proteomes" id="UP000001819">
    <property type="component" value="Chromosome 3"/>
</dbReference>
<keyword evidence="9" id="KW-1185">Reference proteome</keyword>
<organism evidence="9 10">
    <name type="scientific">Drosophila pseudoobscura pseudoobscura</name>
    <name type="common">Fruit fly</name>
    <dbReference type="NCBI Taxonomy" id="46245"/>
    <lineage>
        <taxon>Eukaryota</taxon>
        <taxon>Metazoa</taxon>
        <taxon>Ecdysozoa</taxon>
        <taxon>Arthropoda</taxon>
        <taxon>Hexapoda</taxon>
        <taxon>Insecta</taxon>
        <taxon>Pterygota</taxon>
        <taxon>Neoptera</taxon>
        <taxon>Endopterygota</taxon>
        <taxon>Diptera</taxon>
        <taxon>Brachycera</taxon>
        <taxon>Muscomorpha</taxon>
        <taxon>Ephydroidea</taxon>
        <taxon>Drosophilidae</taxon>
        <taxon>Drosophila</taxon>
        <taxon>Sophophora</taxon>
    </lineage>
</organism>
<dbReference type="OMA" id="DIMKWKE"/>
<keyword evidence="3" id="KW-0805">Transcription regulation</keyword>
<accession>A0A6I8V424</accession>
<dbReference type="GO" id="GO:0003677">
    <property type="term" value="F:DNA binding"/>
    <property type="evidence" value="ECO:0007669"/>
    <property type="project" value="UniProtKB-KW"/>
</dbReference>
<feature type="region of interest" description="Disordered" evidence="7">
    <location>
        <begin position="122"/>
        <end position="150"/>
    </location>
</feature>
<evidence type="ECO:0000256" key="7">
    <source>
        <dbReference type="SAM" id="MobiDB-lite"/>
    </source>
</evidence>
<keyword evidence="5" id="KW-0804">Transcription</keyword>
<evidence type="ECO:0000256" key="5">
    <source>
        <dbReference type="ARBA" id="ARBA00023163"/>
    </source>
</evidence>
<dbReference type="RefSeq" id="XP_002138406.1">
    <property type="nucleotide sequence ID" value="XM_002138370.3"/>
</dbReference>
<evidence type="ECO:0000256" key="3">
    <source>
        <dbReference type="ARBA" id="ARBA00023015"/>
    </source>
</evidence>
<sequence>MARRNKRTSYEQYQIYLNMMESNPVLTNGRATRYDDIMKWKELSDQLNKSKTGPCLEPEEWRKRLNDWKNTTRCKYRRIMLSPGTKLSLSPLETRALSIFGEVSDVGALVFDDSAEYLEEHIDQEEPVDNYADYREDPPPPKSIRISPRKAKQVTAQFPEEYTERPATKIINGQLPVKRVRVQVPEQLYEVKSSLQQDTSAQEIKNQLERIADIHNASLQFQVACFKYSNPGFEYSPPEL</sequence>
<dbReference type="Pfam" id="PF13873">
    <property type="entry name" value="Myb_DNA-bind_5"/>
    <property type="match status" value="1"/>
</dbReference>
<name>A0A6I8V424_DROPS</name>
<comment type="subunit">
    <text evidence="1">Self-associates forming complexes of several hundred monomers.</text>
</comment>
<evidence type="ECO:0000256" key="6">
    <source>
        <dbReference type="ARBA" id="ARBA00025466"/>
    </source>
</evidence>
<reference evidence="10" key="2">
    <citation type="submission" date="2025-08" db="UniProtKB">
        <authorList>
            <consortium name="RefSeq"/>
        </authorList>
    </citation>
    <scope>IDENTIFICATION</scope>
    <source>
        <strain evidence="10">MV-25-SWS-2005</strain>
        <tissue evidence="10">Whole body</tissue>
    </source>
</reference>
<evidence type="ECO:0000259" key="8">
    <source>
        <dbReference type="Pfam" id="PF13873"/>
    </source>
</evidence>
<evidence type="ECO:0000313" key="10">
    <source>
        <dbReference type="RefSeq" id="XP_002138406.1"/>
    </source>
</evidence>
<feature type="domain" description="Myb/SANT-like DNA-binding" evidence="8">
    <location>
        <begin position="4"/>
        <end position="76"/>
    </location>
</feature>
<dbReference type="InterPro" id="IPR028002">
    <property type="entry name" value="Myb_DNA-bind_5"/>
</dbReference>
<proteinExistence type="predicted"/>
<dbReference type="KEGG" id="dpo:6898353"/>
<dbReference type="AlphaFoldDB" id="A0A6I8V424"/>
<evidence type="ECO:0000256" key="1">
    <source>
        <dbReference type="ARBA" id="ARBA00011764"/>
    </source>
</evidence>
<comment type="function">
    <text evidence="6">Involved in transvection phenomena (= synapsis-dependent gene expression), where the synaptic pairing of chromosomes carrying genes with which zeste interacts influences the expression of these genes. Zeste binds to DNA and stimulates transcription from a nearby promoter.</text>
</comment>
<evidence type="ECO:0000256" key="2">
    <source>
        <dbReference type="ARBA" id="ARBA00016807"/>
    </source>
</evidence>
<protein>
    <recommendedName>
        <fullName evidence="2">Regulatory protein zeste</fullName>
    </recommendedName>
</protein>
<dbReference type="InParanoid" id="A0A6I8V424"/>
<gene>
    <name evidence="10" type="primary">LOC6898353</name>
</gene>
<evidence type="ECO:0000256" key="4">
    <source>
        <dbReference type="ARBA" id="ARBA00023125"/>
    </source>
</evidence>